<dbReference type="KEGG" id="eha:Ethha_2717"/>
<dbReference type="InterPro" id="IPR010923">
    <property type="entry name" value="T(6)A37_SUA5"/>
</dbReference>
<evidence type="ECO:0000256" key="11">
    <source>
        <dbReference type="ARBA" id="ARBA00029774"/>
    </source>
</evidence>
<evidence type="ECO:0000256" key="10">
    <source>
        <dbReference type="ARBA" id="ARBA00022840"/>
    </source>
</evidence>
<dbReference type="SUPFAM" id="SSF55821">
    <property type="entry name" value="YrdC/RibB"/>
    <property type="match status" value="1"/>
</dbReference>
<feature type="binding site" evidence="14">
    <location>
        <position position="123"/>
    </location>
    <ligand>
        <name>L-threonine</name>
        <dbReference type="ChEBI" id="CHEBI:57926"/>
    </ligand>
</feature>
<sequence length="343" mass="35148">METLLLKTDPQHPDPAVCAKAGALLAAGKLVAIPTETVYGLAANALDEAAVRAIFAAKGRPQDNPLIVHVAHPDWLPRYAASIPDAARKLVNAFWPGPLTIVLPASPQLAPAVSAGLPTAGFRCPSHPVATAVIEAAGVPLAAPSANRSGSPSPTAAAHVLADLAGRIDAVVDAGPCAVGVESTVVALHGDVPHILRPGGITPAQLKAVLGAAEVDPAVLEGLDDAAKAASPGMKYKHYAPKASVTILKGPLDVFVRYTRAHAVDGTFALCFDGEETRIGLPCVSYGPARDAAAQARELFGALRALDERGARAVFARAPEETGMGLAVYNRLLRAAGFSVVTL</sequence>
<keyword evidence="8 13" id="KW-0548">Nucleotidyltransferase</keyword>
<dbReference type="EMBL" id="CP002400">
    <property type="protein sequence ID" value="ADU28210.1"/>
    <property type="molecule type" value="Genomic_DNA"/>
</dbReference>
<dbReference type="Gene3D" id="3.90.870.10">
    <property type="entry name" value="DHBP synthase"/>
    <property type="match status" value="1"/>
</dbReference>
<dbReference type="PIRSF" id="PIRSF004930">
    <property type="entry name" value="Tln_factor_SUA5"/>
    <property type="match status" value="1"/>
</dbReference>
<dbReference type="InterPro" id="IPR006070">
    <property type="entry name" value="Sua5-like_dom"/>
</dbReference>
<feature type="binding site" evidence="14">
    <location>
        <position position="69"/>
    </location>
    <ligand>
        <name>L-threonine</name>
        <dbReference type="ChEBI" id="CHEBI:57926"/>
    </ligand>
</feature>
<dbReference type="Proteomes" id="UP000001551">
    <property type="component" value="Chromosome"/>
</dbReference>
<dbReference type="InterPro" id="IPR005145">
    <property type="entry name" value="Sua5_C"/>
</dbReference>
<dbReference type="HOGENOM" id="CLU_031397_0_0_9"/>
<evidence type="ECO:0000256" key="6">
    <source>
        <dbReference type="ARBA" id="ARBA00022679"/>
    </source>
</evidence>
<evidence type="ECO:0000256" key="1">
    <source>
        <dbReference type="ARBA" id="ARBA00004496"/>
    </source>
</evidence>
<dbReference type="EC" id="2.7.7.87" evidence="3 13"/>
<keyword evidence="17" id="KW-1185">Reference proteome</keyword>
<dbReference type="GO" id="GO:0008033">
    <property type="term" value="P:tRNA processing"/>
    <property type="evidence" value="ECO:0007669"/>
    <property type="project" value="UniProtKB-KW"/>
</dbReference>
<dbReference type="PROSITE" id="PS51163">
    <property type="entry name" value="YRDC"/>
    <property type="match status" value="1"/>
</dbReference>
<gene>
    <name evidence="16" type="ordered locus">Ethha_2717</name>
</gene>
<feature type="binding site" evidence="14">
    <location>
        <position position="153"/>
    </location>
    <ligand>
        <name>ATP</name>
        <dbReference type="ChEBI" id="CHEBI:30616"/>
    </ligand>
</feature>
<organism evidence="16 17">
    <name type="scientific">Ethanoligenens harbinense (strain DSM 18485 / JCM 12961 / CGMCC 1.5033 / YUAN-3)</name>
    <dbReference type="NCBI Taxonomy" id="663278"/>
    <lineage>
        <taxon>Bacteria</taxon>
        <taxon>Bacillati</taxon>
        <taxon>Bacillota</taxon>
        <taxon>Clostridia</taxon>
        <taxon>Eubacteriales</taxon>
        <taxon>Oscillospiraceae</taxon>
        <taxon>Ethanoligenens</taxon>
    </lineage>
</organism>
<dbReference type="PANTHER" id="PTHR17490">
    <property type="entry name" value="SUA5"/>
    <property type="match status" value="1"/>
</dbReference>
<evidence type="ECO:0000256" key="12">
    <source>
        <dbReference type="ARBA" id="ARBA00048366"/>
    </source>
</evidence>
<evidence type="ECO:0000313" key="17">
    <source>
        <dbReference type="Proteomes" id="UP000001551"/>
    </source>
</evidence>
<evidence type="ECO:0000256" key="8">
    <source>
        <dbReference type="ARBA" id="ARBA00022695"/>
    </source>
</evidence>
<dbReference type="GO" id="GO:0000049">
    <property type="term" value="F:tRNA binding"/>
    <property type="evidence" value="ECO:0007669"/>
    <property type="project" value="TreeGrafter"/>
</dbReference>
<feature type="binding site" evidence="14">
    <location>
        <position position="145"/>
    </location>
    <ligand>
        <name>ATP</name>
        <dbReference type="ChEBI" id="CHEBI:30616"/>
    </ligand>
</feature>
<evidence type="ECO:0000259" key="15">
    <source>
        <dbReference type="PROSITE" id="PS51163"/>
    </source>
</evidence>
<keyword evidence="6 13" id="KW-0808">Transferase</keyword>
<dbReference type="PANTHER" id="PTHR17490:SF16">
    <property type="entry name" value="THREONYLCARBAMOYL-AMP SYNTHASE"/>
    <property type="match status" value="1"/>
</dbReference>
<evidence type="ECO:0000256" key="3">
    <source>
        <dbReference type="ARBA" id="ARBA00012584"/>
    </source>
</evidence>
<comment type="subcellular location">
    <subcellularLocation>
        <location evidence="1 13">Cytoplasm</location>
    </subcellularLocation>
</comment>
<evidence type="ECO:0000256" key="2">
    <source>
        <dbReference type="ARBA" id="ARBA00007663"/>
    </source>
</evidence>
<dbReference type="InterPro" id="IPR050156">
    <property type="entry name" value="TC-AMP_synthase_SUA5"/>
</dbReference>
<evidence type="ECO:0000256" key="7">
    <source>
        <dbReference type="ARBA" id="ARBA00022694"/>
    </source>
</evidence>
<keyword evidence="5 13" id="KW-0963">Cytoplasm</keyword>
<dbReference type="GO" id="GO:0005524">
    <property type="term" value="F:ATP binding"/>
    <property type="evidence" value="ECO:0007669"/>
    <property type="project" value="UniProtKB-UniRule"/>
</dbReference>
<dbReference type="RefSeq" id="WP_013486553.1">
    <property type="nucleotide sequence ID" value="NC_014828.1"/>
</dbReference>
<evidence type="ECO:0000256" key="14">
    <source>
        <dbReference type="PIRSR" id="PIRSR004930-1"/>
    </source>
</evidence>
<feature type="binding site" evidence="14">
    <location>
        <position position="197"/>
    </location>
    <ligand>
        <name>ATP</name>
        <dbReference type="ChEBI" id="CHEBI:30616"/>
    </ligand>
</feature>
<keyword evidence="10 13" id="KW-0067">ATP-binding</keyword>
<dbReference type="GO" id="GO:0006450">
    <property type="term" value="P:regulation of translational fidelity"/>
    <property type="evidence" value="ECO:0007669"/>
    <property type="project" value="TreeGrafter"/>
</dbReference>
<feature type="binding site" evidence="14">
    <location>
        <position position="183"/>
    </location>
    <ligand>
        <name>L-threonine</name>
        <dbReference type="ChEBI" id="CHEBI:57926"/>
    </ligand>
</feature>
<feature type="binding site" evidence="14">
    <location>
        <position position="60"/>
    </location>
    <ligand>
        <name>ATP</name>
        <dbReference type="ChEBI" id="CHEBI:30616"/>
    </ligand>
</feature>
<comment type="catalytic activity">
    <reaction evidence="12 13">
        <text>L-threonine + hydrogencarbonate + ATP = L-threonylcarbamoyladenylate + diphosphate + H2O</text>
        <dbReference type="Rhea" id="RHEA:36407"/>
        <dbReference type="ChEBI" id="CHEBI:15377"/>
        <dbReference type="ChEBI" id="CHEBI:17544"/>
        <dbReference type="ChEBI" id="CHEBI:30616"/>
        <dbReference type="ChEBI" id="CHEBI:33019"/>
        <dbReference type="ChEBI" id="CHEBI:57926"/>
        <dbReference type="ChEBI" id="CHEBI:73682"/>
        <dbReference type="EC" id="2.7.7.87"/>
    </reaction>
</comment>
<feature type="binding site" evidence="14">
    <location>
        <position position="64"/>
    </location>
    <ligand>
        <name>ATP</name>
        <dbReference type="ChEBI" id="CHEBI:30616"/>
    </ligand>
</feature>
<comment type="function">
    <text evidence="13">Required for the formation of a threonylcarbamoyl group on adenosine at position 37 (t(6)A37) in tRNAs that read codons beginning with adenine.</text>
</comment>
<dbReference type="STRING" id="663278.Ethha_2717"/>
<dbReference type="GO" id="GO:0061710">
    <property type="term" value="F:L-threonylcarbamoyladenylate synthase"/>
    <property type="evidence" value="ECO:0007669"/>
    <property type="project" value="UniProtKB-EC"/>
</dbReference>
<name>E6U7T7_ETHHY</name>
<dbReference type="NCBIfam" id="TIGR00057">
    <property type="entry name" value="L-threonylcarbamoyladenylate synthase"/>
    <property type="match status" value="1"/>
</dbReference>
<evidence type="ECO:0000313" key="16">
    <source>
        <dbReference type="EMBL" id="ADU28210.1"/>
    </source>
</evidence>
<dbReference type="eggNOG" id="COG0009">
    <property type="taxonomic scope" value="Bacteria"/>
</dbReference>
<keyword evidence="7 13" id="KW-0819">tRNA processing</keyword>
<evidence type="ECO:0000256" key="9">
    <source>
        <dbReference type="ARBA" id="ARBA00022741"/>
    </source>
</evidence>
<dbReference type="Gene3D" id="3.40.50.11030">
    <property type="entry name" value="Threonylcarbamoyl-AMP synthase, C-terminal domain"/>
    <property type="match status" value="1"/>
</dbReference>
<dbReference type="Pfam" id="PF03481">
    <property type="entry name" value="Sua5_C"/>
    <property type="match status" value="1"/>
</dbReference>
<comment type="similarity">
    <text evidence="2 13">Belongs to the SUA5 family.</text>
</comment>
<feature type="binding site" evidence="14">
    <location>
        <position position="119"/>
    </location>
    <ligand>
        <name>ATP</name>
        <dbReference type="ChEBI" id="CHEBI:30616"/>
    </ligand>
</feature>
<dbReference type="AlphaFoldDB" id="E6U7T7"/>
<feature type="binding site" evidence="14">
    <location>
        <position position="37"/>
    </location>
    <ligand>
        <name>L-threonine</name>
        <dbReference type="ChEBI" id="CHEBI:57926"/>
    </ligand>
</feature>
<dbReference type="GO" id="GO:0005737">
    <property type="term" value="C:cytoplasm"/>
    <property type="evidence" value="ECO:0007669"/>
    <property type="project" value="UniProtKB-SubCell"/>
</dbReference>
<dbReference type="FunFam" id="3.90.870.10:FF:000009">
    <property type="entry name" value="Threonylcarbamoyl-AMP synthase, putative"/>
    <property type="match status" value="1"/>
</dbReference>
<feature type="binding site" evidence="14">
    <location>
        <position position="239"/>
    </location>
    <ligand>
        <name>ATP</name>
        <dbReference type="ChEBI" id="CHEBI:30616"/>
    </ligand>
</feature>
<accession>E6U7T7</accession>
<dbReference type="InterPro" id="IPR017945">
    <property type="entry name" value="DHBP_synth_RibB-like_a/b_dom"/>
</dbReference>
<evidence type="ECO:0000256" key="4">
    <source>
        <dbReference type="ARBA" id="ARBA00015492"/>
    </source>
</evidence>
<feature type="domain" description="YrdC-like" evidence="15">
    <location>
        <begin position="15"/>
        <end position="201"/>
    </location>
</feature>
<proteinExistence type="inferred from homology"/>
<keyword evidence="9 13" id="KW-0547">Nucleotide-binding</keyword>
<evidence type="ECO:0000256" key="5">
    <source>
        <dbReference type="ARBA" id="ARBA00022490"/>
    </source>
</evidence>
<reference evidence="16 17" key="1">
    <citation type="submission" date="2010-12" db="EMBL/GenBank/DDBJ databases">
        <title>Complete sequence of Ethanoligenens harbinense YUAN-3.</title>
        <authorList>
            <person name="Lucas S."/>
            <person name="Copeland A."/>
            <person name="Lapidus A."/>
            <person name="Cheng J.-F."/>
            <person name="Bruce D."/>
            <person name="Goodwin L."/>
            <person name="Pitluck S."/>
            <person name="Chertkov O."/>
            <person name="Misra M."/>
            <person name="Detter J.C."/>
            <person name="Han C."/>
            <person name="Tapia R."/>
            <person name="Land M."/>
            <person name="Hauser L."/>
            <person name="Jeffries C."/>
            <person name="Kyrpides N."/>
            <person name="Ivanova N."/>
            <person name="Mikhailova N."/>
            <person name="Wang A."/>
            <person name="Mouttaki H."/>
            <person name="He Z."/>
            <person name="Zhou J."/>
            <person name="Hemme C.L."/>
            <person name="Woyke T."/>
        </authorList>
    </citation>
    <scope>NUCLEOTIDE SEQUENCE [LARGE SCALE GENOMIC DNA]</scope>
    <source>
        <strain evidence="17">DSM 18485 / JCM 12961 / CGMCC 1.5033 / YUAN-3</strain>
    </source>
</reference>
<dbReference type="Pfam" id="PF01300">
    <property type="entry name" value="Sua5_yciO_yrdC"/>
    <property type="match status" value="1"/>
</dbReference>
<protein>
    <recommendedName>
        <fullName evidence="4 13">Threonylcarbamoyl-AMP synthase</fullName>
        <shortName evidence="13">TC-AMP synthase</shortName>
        <ecNumber evidence="3 13">2.7.7.87</ecNumber>
    </recommendedName>
    <alternativeName>
        <fullName evidence="11 13">L-threonylcarbamoyladenylate synthase</fullName>
    </alternativeName>
</protein>
<feature type="binding site" evidence="14">
    <location>
        <position position="143"/>
    </location>
    <ligand>
        <name>L-threonine</name>
        <dbReference type="ChEBI" id="CHEBI:57926"/>
    </ligand>
</feature>
<evidence type="ECO:0000256" key="13">
    <source>
        <dbReference type="PIRNR" id="PIRNR004930"/>
    </source>
</evidence>
<dbReference type="InterPro" id="IPR038385">
    <property type="entry name" value="Sua5/YwlC_C"/>
</dbReference>
<dbReference type="GO" id="GO:0003725">
    <property type="term" value="F:double-stranded RNA binding"/>
    <property type="evidence" value="ECO:0007669"/>
    <property type="project" value="UniProtKB-UniRule"/>
</dbReference>